<dbReference type="AlphaFoldDB" id="A0A831ETF2"/>
<gene>
    <name evidence="1" type="ORF">BN437_1921</name>
</gene>
<name>A0A831ETF2_ERWAM</name>
<comment type="caution">
    <text evidence="1">The sequence shown here is derived from an EMBL/GenBank/DDBJ whole genome shotgun (WGS) entry which is preliminary data.</text>
</comment>
<reference evidence="1 2" key="2">
    <citation type="submission" date="2013-04" db="EMBL/GenBank/DDBJ databases">
        <title>Comparative genomics of 12 strains of Erwinia amylovora identifies a pan-genome with a large conserved core and provides insights into host specificity.</title>
        <authorList>
            <person name="Mann R.A."/>
            <person name="Smits T.H.M."/>
            <person name="Buehlmann A."/>
            <person name="Blom J."/>
            <person name="Goesmann A."/>
            <person name="Frey J.E."/>
            <person name="Plummer K.M."/>
            <person name="Beer S.V."/>
            <person name="Luck J."/>
            <person name="Duffy B."/>
            <person name="Rodoni B."/>
        </authorList>
    </citation>
    <scope>NUCLEOTIDE SEQUENCE [LARGE SCALE GENOMIC DNA]</scope>
    <source>
        <strain evidence="2">CFBP 1232</strain>
    </source>
</reference>
<evidence type="ECO:0000313" key="1">
    <source>
        <dbReference type="EMBL" id="CCO93851.1"/>
    </source>
</evidence>
<dbReference type="EMBL" id="CAPB01000020">
    <property type="protein sequence ID" value="CCO93851.1"/>
    <property type="molecule type" value="Genomic_DNA"/>
</dbReference>
<evidence type="ECO:0000313" key="2">
    <source>
        <dbReference type="Proteomes" id="UP000013111"/>
    </source>
</evidence>
<dbReference type="RefSeq" id="WP_004157687.1">
    <property type="nucleotide sequence ID" value="NZ_BAYW01000009.1"/>
</dbReference>
<reference evidence="1 2" key="1">
    <citation type="submission" date="2012-11" db="EMBL/GenBank/DDBJ databases">
        <authorList>
            <person name="Linke B."/>
        </authorList>
    </citation>
    <scope>NUCLEOTIDE SEQUENCE [LARGE SCALE GENOMIC DNA]</scope>
    <source>
        <strain evidence="2">CFBP 1232</strain>
    </source>
</reference>
<evidence type="ECO:0008006" key="3">
    <source>
        <dbReference type="Google" id="ProtNLM"/>
    </source>
</evidence>
<dbReference type="PROSITE" id="PS51257">
    <property type="entry name" value="PROKAR_LIPOPROTEIN"/>
    <property type="match status" value="1"/>
</dbReference>
<dbReference type="GeneID" id="97606113"/>
<organism evidence="1 2">
    <name type="scientific">Erwinia amylovora NBRC 12687 = CFBP 1232</name>
    <dbReference type="NCBI Taxonomy" id="1219359"/>
    <lineage>
        <taxon>Bacteria</taxon>
        <taxon>Pseudomonadati</taxon>
        <taxon>Pseudomonadota</taxon>
        <taxon>Gammaproteobacteria</taxon>
        <taxon>Enterobacterales</taxon>
        <taxon>Erwiniaceae</taxon>
        <taxon>Erwinia</taxon>
    </lineage>
</organism>
<accession>A0A831ETF2</accession>
<protein>
    <recommendedName>
        <fullName evidence="3">Lipoprotein</fullName>
    </recommendedName>
</protein>
<sequence>MIKLADKYRCRLKPRHLLPACIVLLVGCALKQYPASPPIDAGQAARLDCNEVKQQLVSQQKAQQQIDKTGEFDGLTVLGAVLDLGIGNGIAKAVAQKRANQRQQQLQGLAREKCPRPV</sequence>
<proteinExistence type="predicted"/>
<dbReference type="Proteomes" id="UP000013111">
    <property type="component" value="Unassembled WGS sequence"/>
</dbReference>